<feature type="region of interest" description="Disordered" evidence="1">
    <location>
        <begin position="1"/>
        <end position="34"/>
    </location>
</feature>
<dbReference type="Proteomes" id="UP000054404">
    <property type="component" value="Unassembled WGS sequence"/>
</dbReference>
<sequence length="335" mass="37727">MLNNTPSERGGALRRAAPPATDEPAWLANPPKFFDPPDWHVPPEDWYPEQENKSPLWTPQSARKEFGLVTQADLKTMGYTSHYAISKAVKAGRFQRLRHGVYALPRADPDAIRAVKLGGAIACESACRRYGIWVPHQGLHMAVQRNQTTSRPQGVTIHSQRDAPSLIPTPREAVAQVLRFHDAETGLMALESALNKGLIEMVEVGNLIQDLSVNKQAVLRRASPFSESGLETRVRLFLLSNRVHVQPQVYIPSVGRVDMVAGGSLILECNGDLAHSTKEQRNRDYIRIQNARLLGYETVSLSYAQIFWQWEETQAYLLALIRQRRHLKPPIPLRR</sequence>
<proteinExistence type="predicted"/>
<organism evidence="3 4">
    <name type="scientific">Trueperella bernardiae</name>
    <dbReference type="NCBI Taxonomy" id="59561"/>
    <lineage>
        <taxon>Bacteria</taxon>
        <taxon>Bacillati</taxon>
        <taxon>Actinomycetota</taxon>
        <taxon>Actinomycetes</taxon>
        <taxon>Actinomycetales</taxon>
        <taxon>Actinomycetaceae</taxon>
        <taxon>Trueperella</taxon>
    </lineage>
</organism>
<feature type="compositionally biased region" description="Low complexity" evidence="1">
    <location>
        <begin position="9"/>
        <end position="20"/>
    </location>
</feature>
<dbReference type="OrthoDB" id="2594539at2"/>
<evidence type="ECO:0000313" key="3">
    <source>
        <dbReference type="EMBL" id="KTF03568.1"/>
    </source>
</evidence>
<dbReference type="Gene3D" id="3.40.960.10">
    <property type="entry name" value="VSR Endonuclease"/>
    <property type="match status" value="1"/>
</dbReference>
<dbReference type="Pfam" id="PF13338">
    <property type="entry name" value="AbiEi_4"/>
    <property type="match status" value="1"/>
</dbReference>
<accession>A0A0W1KIX4</accession>
<evidence type="ECO:0000256" key="1">
    <source>
        <dbReference type="SAM" id="MobiDB-lite"/>
    </source>
</evidence>
<evidence type="ECO:0000313" key="4">
    <source>
        <dbReference type="Proteomes" id="UP000054404"/>
    </source>
</evidence>
<dbReference type="InterPro" id="IPR025159">
    <property type="entry name" value="AbiEi_N"/>
</dbReference>
<reference evidence="3 4" key="1">
    <citation type="submission" date="2015-11" db="EMBL/GenBank/DDBJ databases">
        <title>Draft Genome Sequence of the Type Strain Trueperella bernardiae LCDC 89-0504T, Isolated from Blood Culture.</title>
        <authorList>
            <person name="Bernier A.-M."/>
            <person name="Bernard K."/>
        </authorList>
    </citation>
    <scope>NUCLEOTIDE SEQUENCE [LARGE SCALE GENOMIC DNA]</scope>
    <source>
        <strain evidence="3 4">LCDC 89-0504</strain>
    </source>
</reference>
<name>A0A0W1KIX4_9ACTO</name>
<comment type="caution">
    <text evidence="3">The sequence shown here is derived from an EMBL/GenBank/DDBJ whole genome shotgun (WGS) entry which is preliminary data.</text>
</comment>
<dbReference type="PATRIC" id="fig|59561.3.peg.1521"/>
<dbReference type="RefSeq" id="WP_062614052.1">
    <property type="nucleotide sequence ID" value="NZ_LNIZ01000008.1"/>
</dbReference>
<dbReference type="EMBL" id="LNIZ01000008">
    <property type="protein sequence ID" value="KTF03568.1"/>
    <property type="molecule type" value="Genomic_DNA"/>
</dbReference>
<gene>
    <name evidence="3" type="ORF">AQZ59_01527</name>
</gene>
<feature type="domain" description="AbiEi antitoxin N-terminal" evidence="2">
    <location>
        <begin position="61"/>
        <end position="105"/>
    </location>
</feature>
<protein>
    <recommendedName>
        <fullName evidence="2">AbiEi antitoxin N-terminal domain-containing protein</fullName>
    </recommendedName>
</protein>
<dbReference type="STRING" id="59561.AQZ59_01527"/>
<evidence type="ECO:0000259" key="2">
    <source>
        <dbReference type="Pfam" id="PF13338"/>
    </source>
</evidence>
<dbReference type="AlphaFoldDB" id="A0A0W1KIX4"/>
<keyword evidence="4" id="KW-1185">Reference proteome</keyword>